<comment type="similarity">
    <text evidence="1 2">Belongs to the phD/YefM antitoxin family.</text>
</comment>
<evidence type="ECO:0000256" key="2">
    <source>
        <dbReference type="RuleBase" id="RU362080"/>
    </source>
</evidence>
<proteinExistence type="inferred from homology"/>
<dbReference type="Gene3D" id="3.40.1620.10">
    <property type="entry name" value="YefM-like domain"/>
    <property type="match status" value="1"/>
</dbReference>
<organism evidence="3 4">
    <name type="scientific">Bifidobacterium subtile</name>
    <dbReference type="NCBI Taxonomy" id="77635"/>
    <lineage>
        <taxon>Bacteria</taxon>
        <taxon>Bacillati</taxon>
        <taxon>Actinomycetota</taxon>
        <taxon>Actinomycetes</taxon>
        <taxon>Bifidobacteriales</taxon>
        <taxon>Bifidobacteriaceae</taxon>
        <taxon>Bifidobacterium</taxon>
    </lineage>
</organism>
<dbReference type="PANTHER" id="PTHR33713:SF6">
    <property type="entry name" value="ANTITOXIN YEFM"/>
    <property type="match status" value="1"/>
</dbReference>
<evidence type="ECO:0000313" key="4">
    <source>
        <dbReference type="Proteomes" id="UP000029055"/>
    </source>
</evidence>
<dbReference type="Pfam" id="PF02604">
    <property type="entry name" value="PhdYeFM_antitox"/>
    <property type="match status" value="1"/>
</dbReference>
<dbReference type="AlphaFoldDB" id="A0A087EA05"/>
<dbReference type="InterPro" id="IPR051405">
    <property type="entry name" value="phD/YefM_antitoxin"/>
</dbReference>
<dbReference type="OrthoDB" id="9802003at2"/>
<reference evidence="3 4" key="1">
    <citation type="submission" date="2014-03" db="EMBL/GenBank/DDBJ databases">
        <title>Genomics of Bifidobacteria.</title>
        <authorList>
            <person name="Ventura M."/>
            <person name="Milani C."/>
            <person name="Lugli G.A."/>
        </authorList>
    </citation>
    <scope>NUCLEOTIDE SEQUENCE [LARGE SCALE GENOMIC DNA]</scope>
    <source>
        <strain evidence="3 4">LMG 11597</strain>
    </source>
</reference>
<dbReference type="RefSeq" id="WP_033502458.1">
    <property type="nucleotide sequence ID" value="NZ_CP062939.1"/>
</dbReference>
<sequence>MVQAVAYSNFRKDLKSYMRKVNEDSDMLLVTNTNPDDDVVVMSAADYDSMMETLRVYQNPYLRNKITHGLEQVHQGRVQEHALFDDDGSGAAA</sequence>
<comment type="function">
    <text evidence="2">Antitoxin component of a type II toxin-antitoxin (TA) system.</text>
</comment>
<dbReference type="SUPFAM" id="SSF143120">
    <property type="entry name" value="YefM-like"/>
    <property type="match status" value="1"/>
</dbReference>
<gene>
    <name evidence="3" type="ORF">BISU_0614</name>
</gene>
<dbReference type="STRING" id="77635.BISU_0614"/>
<evidence type="ECO:0000256" key="1">
    <source>
        <dbReference type="ARBA" id="ARBA00009981"/>
    </source>
</evidence>
<dbReference type="InterPro" id="IPR006442">
    <property type="entry name" value="Antitoxin_Phd/YefM"/>
</dbReference>
<name>A0A087EA05_9BIFI</name>
<dbReference type="PANTHER" id="PTHR33713">
    <property type="entry name" value="ANTITOXIN YAFN-RELATED"/>
    <property type="match status" value="1"/>
</dbReference>
<keyword evidence="4" id="KW-1185">Reference proteome</keyword>
<evidence type="ECO:0000313" key="3">
    <source>
        <dbReference type="EMBL" id="KFJ04606.1"/>
    </source>
</evidence>
<accession>A0A087EA05</accession>
<protein>
    <recommendedName>
        <fullName evidence="2">Antitoxin</fullName>
    </recommendedName>
</protein>
<dbReference type="Proteomes" id="UP000029055">
    <property type="component" value="Unassembled WGS sequence"/>
</dbReference>
<comment type="caution">
    <text evidence="3">The sequence shown here is derived from an EMBL/GenBank/DDBJ whole genome shotgun (WGS) entry which is preliminary data.</text>
</comment>
<dbReference type="InterPro" id="IPR036165">
    <property type="entry name" value="YefM-like_sf"/>
</dbReference>
<dbReference type="eggNOG" id="COG2161">
    <property type="taxonomic scope" value="Bacteria"/>
</dbReference>
<dbReference type="EMBL" id="JGZR01000003">
    <property type="protein sequence ID" value="KFJ04606.1"/>
    <property type="molecule type" value="Genomic_DNA"/>
</dbReference>
<dbReference type="NCBIfam" id="TIGR01552">
    <property type="entry name" value="phd_fam"/>
    <property type="match status" value="1"/>
</dbReference>